<comment type="caution">
    <text evidence="1">The sequence shown here is derived from an EMBL/GenBank/DDBJ whole genome shotgun (WGS) entry which is preliminary data.</text>
</comment>
<proteinExistence type="predicted"/>
<evidence type="ECO:0000313" key="1">
    <source>
        <dbReference type="EMBL" id="PTU73774.1"/>
    </source>
</evidence>
<organism evidence="1 2">
    <name type="scientific">Pseudomonas mangrovi</name>
    <dbReference type="NCBI Taxonomy" id="2161748"/>
    <lineage>
        <taxon>Bacteria</taxon>
        <taxon>Pseudomonadati</taxon>
        <taxon>Pseudomonadota</taxon>
        <taxon>Gammaproteobacteria</taxon>
        <taxon>Pseudomonadales</taxon>
        <taxon>Pseudomonadaceae</taxon>
        <taxon>Pseudomonas</taxon>
    </lineage>
</organism>
<reference evidence="1 2" key="1">
    <citation type="submission" date="2018-04" db="EMBL/GenBank/DDBJ databases">
        <title>Pseudomonas sp. nov., isolated from mangrove soil.</title>
        <authorList>
            <person name="Chen C."/>
        </authorList>
    </citation>
    <scope>NUCLEOTIDE SEQUENCE [LARGE SCALE GENOMIC DNA]</scope>
    <source>
        <strain evidence="1 2">TC-11</strain>
    </source>
</reference>
<gene>
    <name evidence="1" type="ORF">DBO85_15850</name>
</gene>
<evidence type="ECO:0008006" key="3">
    <source>
        <dbReference type="Google" id="ProtNLM"/>
    </source>
</evidence>
<evidence type="ECO:0000313" key="2">
    <source>
        <dbReference type="Proteomes" id="UP000244064"/>
    </source>
</evidence>
<accession>A0A2T5P7S5</accession>
<keyword evidence="2" id="KW-1185">Reference proteome</keyword>
<dbReference type="Proteomes" id="UP000244064">
    <property type="component" value="Unassembled WGS sequence"/>
</dbReference>
<dbReference type="OrthoDB" id="6076941at2"/>
<dbReference type="AlphaFoldDB" id="A0A2T5P7S5"/>
<protein>
    <recommendedName>
        <fullName evidence="3">DUF3828 domain-containing protein</fullName>
    </recommendedName>
</protein>
<name>A0A2T5P7S5_9PSED</name>
<dbReference type="RefSeq" id="WP_108108219.1">
    <property type="nucleotide sequence ID" value="NZ_QASN01000020.1"/>
</dbReference>
<dbReference type="EMBL" id="QASN01000020">
    <property type="protein sequence ID" value="PTU73774.1"/>
    <property type="molecule type" value="Genomic_DNA"/>
</dbReference>
<sequence length="190" mass="20499">MHGIRYLICSLLLVAPLVRGDLQTVAAPADAEAVARGFYAWVLSHPSAGIPGAEELEQLRPLLSAELVTRLQTAAMAQGDCERSAAADEKPLMLEGDLFVGSYEGASEVALGAVSLDGERAVVSATLIYLDPRFALAHPYRAVVWQDRLQLARESGSWRVADVHPGTGDNLRATLESFIEQAGRECRSER</sequence>